<dbReference type="VEuPathDB" id="VectorBase:RSAN_041425"/>
<keyword evidence="2" id="KW-1185">Reference proteome</keyword>
<reference evidence="1" key="1">
    <citation type="journal article" date="2020" name="Cell">
        <title>Large-Scale Comparative Analyses of Tick Genomes Elucidate Their Genetic Diversity and Vector Capacities.</title>
        <authorList>
            <consortium name="Tick Genome and Microbiome Consortium (TIGMIC)"/>
            <person name="Jia N."/>
            <person name="Wang J."/>
            <person name="Shi W."/>
            <person name="Du L."/>
            <person name="Sun Y."/>
            <person name="Zhan W."/>
            <person name="Jiang J.F."/>
            <person name="Wang Q."/>
            <person name="Zhang B."/>
            <person name="Ji P."/>
            <person name="Bell-Sakyi L."/>
            <person name="Cui X.M."/>
            <person name="Yuan T.T."/>
            <person name="Jiang B.G."/>
            <person name="Yang W.F."/>
            <person name="Lam T.T."/>
            <person name="Chang Q.C."/>
            <person name="Ding S.J."/>
            <person name="Wang X.J."/>
            <person name="Zhu J.G."/>
            <person name="Ruan X.D."/>
            <person name="Zhao L."/>
            <person name="Wei J.T."/>
            <person name="Ye R.Z."/>
            <person name="Que T.C."/>
            <person name="Du C.H."/>
            <person name="Zhou Y.H."/>
            <person name="Cheng J.X."/>
            <person name="Dai P.F."/>
            <person name="Guo W.B."/>
            <person name="Han X.H."/>
            <person name="Huang E.J."/>
            <person name="Li L.F."/>
            <person name="Wei W."/>
            <person name="Gao Y.C."/>
            <person name="Liu J.Z."/>
            <person name="Shao H.Z."/>
            <person name="Wang X."/>
            <person name="Wang C.C."/>
            <person name="Yang T.C."/>
            <person name="Huo Q.B."/>
            <person name="Li W."/>
            <person name="Chen H.Y."/>
            <person name="Chen S.E."/>
            <person name="Zhou L.G."/>
            <person name="Ni X.B."/>
            <person name="Tian J.H."/>
            <person name="Sheng Y."/>
            <person name="Liu T."/>
            <person name="Pan Y.S."/>
            <person name="Xia L.Y."/>
            <person name="Li J."/>
            <person name="Zhao F."/>
            <person name="Cao W.C."/>
        </authorList>
    </citation>
    <scope>NUCLEOTIDE SEQUENCE</scope>
    <source>
        <strain evidence="1">Rsan-2018</strain>
    </source>
</reference>
<dbReference type="Proteomes" id="UP000821837">
    <property type="component" value="Chromosome 1"/>
</dbReference>
<evidence type="ECO:0000313" key="2">
    <source>
        <dbReference type="Proteomes" id="UP000821837"/>
    </source>
</evidence>
<name>A0A9D4YQZ4_RHISA</name>
<accession>A0A9D4YQZ4</accession>
<dbReference type="EMBL" id="JABSTV010001245">
    <property type="protein sequence ID" value="KAH7984673.1"/>
    <property type="molecule type" value="Genomic_DNA"/>
</dbReference>
<gene>
    <name evidence="1" type="ORF">HPB52_023502</name>
</gene>
<organism evidence="1 2">
    <name type="scientific">Rhipicephalus sanguineus</name>
    <name type="common">Brown dog tick</name>
    <name type="synonym">Ixodes sanguineus</name>
    <dbReference type="NCBI Taxonomy" id="34632"/>
    <lineage>
        <taxon>Eukaryota</taxon>
        <taxon>Metazoa</taxon>
        <taxon>Ecdysozoa</taxon>
        <taxon>Arthropoda</taxon>
        <taxon>Chelicerata</taxon>
        <taxon>Arachnida</taxon>
        <taxon>Acari</taxon>
        <taxon>Parasitiformes</taxon>
        <taxon>Ixodida</taxon>
        <taxon>Ixodoidea</taxon>
        <taxon>Ixodidae</taxon>
        <taxon>Rhipicephalinae</taxon>
        <taxon>Rhipicephalus</taxon>
        <taxon>Rhipicephalus</taxon>
    </lineage>
</organism>
<dbReference type="AlphaFoldDB" id="A0A9D4YQZ4"/>
<comment type="caution">
    <text evidence="1">The sequence shown here is derived from an EMBL/GenBank/DDBJ whole genome shotgun (WGS) entry which is preliminary data.</text>
</comment>
<reference evidence="1" key="2">
    <citation type="submission" date="2021-09" db="EMBL/GenBank/DDBJ databases">
        <authorList>
            <person name="Jia N."/>
            <person name="Wang J."/>
            <person name="Shi W."/>
            <person name="Du L."/>
            <person name="Sun Y."/>
            <person name="Zhan W."/>
            <person name="Jiang J."/>
            <person name="Wang Q."/>
            <person name="Zhang B."/>
            <person name="Ji P."/>
            <person name="Sakyi L.B."/>
            <person name="Cui X."/>
            <person name="Yuan T."/>
            <person name="Jiang B."/>
            <person name="Yang W."/>
            <person name="Lam T.T.-Y."/>
            <person name="Chang Q."/>
            <person name="Ding S."/>
            <person name="Wang X."/>
            <person name="Zhu J."/>
            <person name="Ruan X."/>
            <person name="Zhao L."/>
            <person name="Wei J."/>
            <person name="Que T."/>
            <person name="Du C."/>
            <person name="Cheng J."/>
            <person name="Dai P."/>
            <person name="Han X."/>
            <person name="Huang E."/>
            <person name="Gao Y."/>
            <person name="Liu J."/>
            <person name="Shao H."/>
            <person name="Ye R."/>
            <person name="Li L."/>
            <person name="Wei W."/>
            <person name="Wang X."/>
            <person name="Wang C."/>
            <person name="Huo Q."/>
            <person name="Li W."/>
            <person name="Guo W."/>
            <person name="Chen H."/>
            <person name="Chen S."/>
            <person name="Zhou L."/>
            <person name="Zhou L."/>
            <person name="Ni X."/>
            <person name="Tian J."/>
            <person name="Zhou Y."/>
            <person name="Sheng Y."/>
            <person name="Liu T."/>
            <person name="Pan Y."/>
            <person name="Xia L."/>
            <person name="Li J."/>
            <person name="Zhao F."/>
            <person name="Cao W."/>
        </authorList>
    </citation>
    <scope>NUCLEOTIDE SEQUENCE</scope>
    <source>
        <strain evidence="1">Rsan-2018</strain>
        <tissue evidence="1">Larvae</tissue>
    </source>
</reference>
<protein>
    <submittedName>
        <fullName evidence="1">Uncharacterized protein</fullName>
    </submittedName>
</protein>
<proteinExistence type="predicted"/>
<evidence type="ECO:0000313" key="1">
    <source>
        <dbReference type="EMBL" id="KAH7984673.1"/>
    </source>
</evidence>
<sequence length="270" mass="30737">MSVATAKVRRRLGQVKITNWNAFRQDFEEEPIQTIAEWSKGIREAYERATKAVERTDITPEIDNYLLRLWEPRRSMTKRWRRQKGNRKLKRKIAALTIEAEQYAQDLSKQNWNEFCDSLKGTLGTAKTWALLRNMIDPNKSETENNKTLHRIAHNFQGNDAELLGKIRERYIGSVNIAACTDPYRGQAQSITKTYQNRKNAAYVDVATYENGKDAVVTMIDAQLKEKVSASLKNWNVSDAEEAAVALAVAEGKSLGSSPCQDKECVLHDV</sequence>